<dbReference type="PANTHER" id="PTHR11306:SF0">
    <property type="entry name" value="PHOSPHATIDYLGLYCEROL_PHOSPHATIDYLINOSITOL TRANSFER PROTEIN"/>
    <property type="match status" value="1"/>
</dbReference>
<dbReference type="InterPro" id="IPR033917">
    <property type="entry name" value="ML_PG-PI_TP"/>
</dbReference>
<dbReference type="PANTHER" id="PTHR11306">
    <property type="entry name" value="NIEMANN PICK TYPE C2 PROTEIN NPC2-RELATED"/>
    <property type="match status" value="1"/>
</dbReference>
<comment type="function">
    <text evidence="1">Catalyzes the intermembrane transfer of phosphatidylglycerol and phosphatidylinositol.</text>
</comment>
<name>A0A316UET5_9BASI</name>
<feature type="non-terminal residue" evidence="9">
    <location>
        <position position="128"/>
    </location>
</feature>
<evidence type="ECO:0000256" key="4">
    <source>
        <dbReference type="ARBA" id="ARBA00016056"/>
    </source>
</evidence>
<keyword evidence="6" id="KW-0732">Signal</keyword>
<dbReference type="Gene3D" id="2.70.220.10">
    <property type="entry name" value="Ganglioside GM2 activator"/>
    <property type="match status" value="2"/>
</dbReference>
<feature type="non-terminal residue" evidence="9">
    <location>
        <position position="1"/>
    </location>
</feature>
<dbReference type="GeneID" id="37011609"/>
<dbReference type="Proteomes" id="UP000245942">
    <property type="component" value="Unassembled WGS sequence"/>
</dbReference>
<organism evidence="9 10">
    <name type="scientific">Pseudomicrostroma glucosiphilum</name>
    <dbReference type="NCBI Taxonomy" id="1684307"/>
    <lineage>
        <taxon>Eukaryota</taxon>
        <taxon>Fungi</taxon>
        <taxon>Dikarya</taxon>
        <taxon>Basidiomycota</taxon>
        <taxon>Ustilaginomycotina</taxon>
        <taxon>Exobasidiomycetes</taxon>
        <taxon>Microstromatales</taxon>
        <taxon>Microstromatales incertae sedis</taxon>
        <taxon>Pseudomicrostroma</taxon>
    </lineage>
</organism>
<evidence type="ECO:0000256" key="6">
    <source>
        <dbReference type="ARBA" id="ARBA00022729"/>
    </source>
</evidence>
<keyword evidence="10" id="KW-1185">Reference proteome</keyword>
<evidence type="ECO:0000313" key="10">
    <source>
        <dbReference type="Proteomes" id="UP000245942"/>
    </source>
</evidence>
<evidence type="ECO:0000256" key="2">
    <source>
        <dbReference type="ARBA" id="ARBA00006370"/>
    </source>
</evidence>
<dbReference type="FunFam" id="2.70.220.10:FF:000004">
    <property type="entry name" value="Related to phosphatidylglycerol/phosphatidylinositol transfer protein"/>
    <property type="match status" value="1"/>
</dbReference>
<sequence>GWVWATCGDSSDPVQIKSIEVSPDPPQAGKNMTVTAKGTLKGRLEEGAYADVVVKLGLIKLLSRRIDICEEARANNVSLQCPVEDGEHEVTHTVELPREIPPAKFNVHLNAFTAEDADLMCLDLSIDF</sequence>
<dbReference type="InterPro" id="IPR014756">
    <property type="entry name" value="Ig_E-set"/>
</dbReference>
<reference evidence="9 10" key="1">
    <citation type="journal article" date="2018" name="Mol. Biol. Evol.">
        <title>Broad Genomic Sampling Reveals a Smut Pathogenic Ancestry of the Fungal Clade Ustilaginomycotina.</title>
        <authorList>
            <person name="Kijpornyongpan T."/>
            <person name="Mondo S.J."/>
            <person name="Barry K."/>
            <person name="Sandor L."/>
            <person name="Lee J."/>
            <person name="Lipzen A."/>
            <person name="Pangilinan J."/>
            <person name="LaButti K."/>
            <person name="Hainaut M."/>
            <person name="Henrissat B."/>
            <person name="Grigoriev I.V."/>
            <person name="Spatafora J.W."/>
            <person name="Aime M.C."/>
        </authorList>
    </citation>
    <scope>NUCLEOTIDE SEQUENCE [LARGE SCALE GENOMIC DNA]</scope>
    <source>
        <strain evidence="9 10">MCA 4718</strain>
    </source>
</reference>
<dbReference type="InterPro" id="IPR003172">
    <property type="entry name" value="ML_dom"/>
</dbReference>
<accession>A0A316UET5</accession>
<dbReference type="GO" id="GO:0032934">
    <property type="term" value="F:sterol binding"/>
    <property type="evidence" value="ECO:0007669"/>
    <property type="project" value="InterPro"/>
</dbReference>
<keyword evidence="7" id="KW-0445">Lipid transport</keyword>
<dbReference type="InterPro" id="IPR036846">
    <property type="entry name" value="GM2-AP_sf"/>
</dbReference>
<dbReference type="EMBL" id="KZ819321">
    <property type="protein sequence ID" value="PWN23817.1"/>
    <property type="molecule type" value="Genomic_DNA"/>
</dbReference>
<dbReference type="InterPro" id="IPR039670">
    <property type="entry name" value="NPC2-like"/>
</dbReference>
<dbReference type="RefSeq" id="XP_025350977.1">
    <property type="nucleotide sequence ID" value="XM_025489875.1"/>
</dbReference>
<comment type="similarity">
    <text evidence="2">Belongs to the NPC2 family.</text>
</comment>
<feature type="domain" description="MD-2-related lipid-recognition" evidence="8">
    <location>
        <begin position="4"/>
        <end position="126"/>
    </location>
</feature>
<dbReference type="OrthoDB" id="6409159at2759"/>
<dbReference type="Pfam" id="PF02221">
    <property type="entry name" value="E1_DerP2_DerF2"/>
    <property type="match status" value="1"/>
</dbReference>
<evidence type="ECO:0000256" key="5">
    <source>
        <dbReference type="ARBA" id="ARBA00022448"/>
    </source>
</evidence>
<evidence type="ECO:0000256" key="3">
    <source>
        <dbReference type="ARBA" id="ARBA00011245"/>
    </source>
</evidence>
<dbReference type="CDD" id="cd00917">
    <property type="entry name" value="PG-PI_TP"/>
    <property type="match status" value="1"/>
</dbReference>
<keyword evidence="5" id="KW-0813">Transport</keyword>
<gene>
    <name evidence="9" type="ORF">BCV69DRAFT_233971</name>
</gene>
<evidence type="ECO:0000256" key="7">
    <source>
        <dbReference type="ARBA" id="ARBA00023055"/>
    </source>
</evidence>
<dbReference type="AlphaFoldDB" id="A0A316UET5"/>
<protein>
    <recommendedName>
        <fullName evidence="4">Phosphatidylglycerol/phosphatidylinositol transfer protein</fullName>
    </recommendedName>
</protein>
<dbReference type="GO" id="GO:0032366">
    <property type="term" value="P:intracellular sterol transport"/>
    <property type="evidence" value="ECO:0007669"/>
    <property type="project" value="InterPro"/>
</dbReference>
<evidence type="ECO:0000256" key="1">
    <source>
        <dbReference type="ARBA" id="ARBA00002053"/>
    </source>
</evidence>
<dbReference type="SUPFAM" id="SSF81296">
    <property type="entry name" value="E set domains"/>
    <property type="match status" value="1"/>
</dbReference>
<comment type="subunit">
    <text evidence="3">Monomer.</text>
</comment>
<dbReference type="FunFam" id="2.70.220.10:FF:000002">
    <property type="entry name" value="Phosphatidylglycerol/phosphatidylinositol transfer protein"/>
    <property type="match status" value="1"/>
</dbReference>
<proteinExistence type="inferred from homology"/>
<evidence type="ECO:0000313" key="9">
    <source>
        <dbReference type="EMBL" id="PWN23817.1"/>
    </source>
</evidence>
<evidence type="ECO:0000259" key="8">
    <source>
        <dbReference type="SMART" id="SM00737"/>
    </source>
</evidence>
<dbReference type="SMART" id="SM00737">
    <property type="entry name" value="ML"/>
    <property type="match status" value="1"/>
</dbReference>